<evidence type="ECO:0000313" key="9">
    <source>
        <dbReference type="EMBL" id="GAH49305.1"/>
    </source>
</evidence>
<evidence type="ECO:0000256" key="2">
    <source>
        <dbReference type="ARBA" id="ARBA00008524"/>
    </source>
</evidence>
<evidence type="ECO:0000256" key="4">
    <source>
        <dbReference type="ARBA" id="ARBA00022670"/>
    </source>
</evidence>
<keyword evidence="4" id="KW-0645">Protease</keyword>
<keyword evidence="3" id="KW-0963">Cytoplasm</keyword>
<dbReference type="InterPro" id="IPR029045">
    <property type="entry name" value="ClpP/crotonase-like_dom_sf"/>
</dbReference>
<evidence type="ECO:0000256" key="6">
    <source>
        <dbReference type="ARBA" id="ARBA00022825"/>
    </source>
</evidence>
<evidence type="ECO:0000259" key="8">
    <source>
        <dbReference type="Pfam" id="PF14685"/>
    </source>
</evidence>
<dbReference type="InterPro" id="IPR029414">
    <property type="entry name" value="Tricorn_PDZ"/>
</dbReference>
<dbReference type="AlphaFoldDB" id="X1GWR6"/>
<sequence>EFASDVSGYVLAAEGEKMLVERKSNYHIIPVSGESAKFEDNRLDLSHMEMKLDRRAEYVQMFNETWRLHRDFFYDENMHGVDWEKMRERYRVLLPYAAHRFDLTYVIGEMAGELCCSHTYVGGGDRPKIPSSGVGLLGVDFEIDNEHNRIKIARILKGENWDEDLRSPLMEPDVDVKEGDYLLAIDGKEITADINPYSLTENCVDRLITLTVNDKPTMKGAREVTVKPLAGESNLRYYNWVEDNRAFVDSVSGGKIGYIHIPDMGGYGLVRFIEM</sequence>
<evidence type="ECO:0000259" key="7">
    <source>
        <dbReference type="Pfam" id="PF14684"/>
    </source>
</evidence>
<dbReference type="CDD" id="cd10828">
    <property type="entry name" value="cpPDZ_Tricorn-protease"/>
    <property type="match status" value="1"/>
</dbReference>
<dbReference type="EMBL" id="BARU01024429">
    <property type="protein sequence ID" value="GAH49305.1"/>
    <property type="molecule type" value="Genomic_DNA"/>
</dbReference>
<dbReference type="InterPro" id="IPR028204">
    <property type="entry name" value="Tricorn_C1"/>
</dbReference>
<dbReference type="Gene3D" id="3.30.750.44">
    <property type="match status" value="1"/>
</dbReference>
<evidence type="ECO:0000256" key="1">
    <source>
        <dbReference type="ARBA" id="ARBA00004496"/>
    </source>
</evidence>
<feature type="non-terminal residue" evidence="9">
    <location>
        <position position="275"/>
    </location>
</feature>
<dbReference type="Pfam" id="PF14685">
    <property type="entry name" value="PDZ_Tricorn"/>
    <property type="match status" value="1"/>
</dbReference>
<dbReference type="PANTHER" id="PTHR43253">
    <property type="entry name" value="TRICORN PROTEASE HOMOLOG 2-RELATED"/>
    <property type="match status" value="1"/>
</dbReference>
<name>X1GWR6_9ZZZZ</name>
<evidence type="ECO:0000256" key="3">
    <source>
        <dbReference type="ARBA" id="ARBA00022490"/>
    </source>
</evidence>
<proteinExistence type="inferred from homology"/>
<feature type="domain" description="Tricorn protease C1" evidence="7">
    <location>
        <begin position="55"/>
        <end position="112"/>
    </location>
</feature>
<comment type="subcellular location">
    <subcellularLocation>
        <location evidence="1">Cytoplasm</location>
    </subcellularLocation>
</comment>
<feature type="non-terminal residue" evidence="9">
    <location>
        <position position="1"/>
    </location>
</feature>
<evidence type="ECO:0000256" key="5">
    <source>
        <dbReference type="ARBA" id="ARBA00022801"/>
    </source>
</evidence>
<reference evidence="9" key="1">
    <citation type="journal article" date="2014" name="Front. Microbiol.">
        <title>High frequency of phylogenetically diverse reductive dehalogenase-homologous genes in deep subseafloor sedimentary metagenomes.</title>
        <authorList>
            <person name="Kawai M."/>
            <person name="Futagami T."/>
            <person name="Toyoda A."/>
            <person name="Takaki Y."/>
            <person name="Nishi S."/>
            <person name="Hori S."/>
            <person name="Arai W."/>
            <person name="Tsubouchi T."/>
            <person name="Morono Y."/>
            <person name="Uchiyama I."/>
            <person name="Ito T."/>
            <person name="Fujiyama A."/>
            <person name="Inagaki F."/>
            <person name="Takami H."/>
        </authorList>
    </citation>
    <scope>NUCLEOTIDE SEQUENCE</scope>
    <source>
        <strain evidence="9">Expedition CK06-06</strain>
    </source>
</reference>
<dbReference type="SUPFAM" id="SSF52096">
    <property type="entry name" value="ClpP/crotonase"/>
    <property type="match status" value="1"/>
</dbReference>
<keyword evidence="6" id="KW-0720">Serine protease</keyword>
<dbReference type="Pfam" id="PF14684">
    <property type="entry name" value="Tricorn_C1"/>
    <property type="match status" value="1"/>
</dbReference>
<evidence type="ECO:0008006" key="10">
    <source>
        <dbReference type="Google" id="ProtNLM"/>
    </source>
</evidence>
<feature type="domain" description="Tricorn protease PDZ" evidence="8">
    <location>
        <begin position="135"/>
        <end position="226"/>
    </location>
</feature>
<dbReference type="InterPro" id="IPR036034">
    <property type="entry name" value="PDZ_sf"/>
</dbReference>
<dbReference type="PANTHER" id="PTHR43253:SF1">
    <property type="entry name" value="TRICORN PROTEASE HOMOLOG 2-RELATED"/>
    <property type="match status" value="1"/>
</dbReference>
<keyword evidence="5" id="KW-0378">Hydrolase</keyword>
<dbReference type="GO" id="GO:0006508">
    <property type="term" value="P:proteolysis"/>
    <property type="evidence" value="ECO:0007669"/>
    <property type="project" value="UniProtKB-KW"/>
</dbReference>
<protein>
    <recommendedName>
        <fullName evidence="10">Tricorn protease C1 domain-containing protein</fullName>
    </recommendedName>
</protein>
<comment type="similarity">
    <text evidence="2">Belongs to the peptidase S41B family.</text>
</comment>
<dbReference type="InterPro" id="IPR012393">
    <property type="entry name" value="Tricorn_protease"/>
</dbReference>
<organism evidence="9">
    <name type="scientific">marine sediment metagenome</name>
    <dbReference type="NCBI Taxonomy" id="412755"/>
    <lineage>
        <taxon>unclassified sequences</taxon>
        <taxon>metagenomes</taxon>
        <taxon>ecological metagenomes</taxon>
    </lineage>
</organism>
<dbReference type="GO" id="GO:0008236">
    <property type="term" value="F:serine-type peptidase activity"/>
    <property type="evidence" value="ECO:0007669"/>
    <property type="project" value="UniProtKB-KW"/>
</dbReference>
<dbReference type="GO" id="GO:0005737">
    <property type="term" value="C:cytoplasm"/>
    <property type="evidence" value="ECO:0007669"/>
    <property type="project" value="UniProtKB-SubCell"/>
</dbReference>
<dbReference type="Gene3D" id="2.30.42.10">
    <property type="match status" value="1"/>
</dbReference>
<gene>
    <name evidence="9" type="ORF">S03H2_39499</name>
</gene>
<accession>X1GWR6</accession>
<dbReference type="SUPFAM" id="SSF50156">
    <property type="entry name" value="PDZ domain-like"/>
    <property type="match status" value="1"/>
</dbReference>
<comment type="caution">
    <text evidence="9">The sequence shown here is derived from an EMBL/GenBank/DDBJ whole genome shotgun (WGS) entry which is preliminary data.</text>
</comment>
<dbReference type="CDD" id="cd07562">
    <property type="entry name" value="Peptidase_S41_TRI"/>
    <property type="match status" value="1"/>
</dbReference>